<dbReference type="SUPFAM" id="SSF56519">
    <property type="entry name" value="Penicillin binding protein dimerisation domain"/>
    <property type="match status" value="1"/>
</dbReference>
<dbReference type="Pfam" id="PF03717">
    <property type="entry name" value="PBP_dimer"/>
    <property type="match status" value="1"/>
</dbReference>
<dbReference type="Gene3D" id="3.40.710.10">
    <property type="entry name" value="DD-peptidase/beta-lactamase superfamily"/>
    <property type="match status" value="1"/>
</dbReference>
<dbReference type="InterPro" id="IPR001460">
    <property type="entry name" value="PCN-bd_Tpept"/>
</dbReference>
<dbReference type="Gene3D" id="3.90.1310.10">
    <property type="entry name" value="Penicillin-binding protein 2a (Domain 2)"/>
    <property type="match status" value="1"/>
</dbReference>
<dbReference type="SUPFAM" id="SSF56601">
    <property type="entry name" value="beta-lactamase/transpeptidase-like"/>
    <property type="match status" value="1"/>
</dbReference>
<dbReference type="PANTHER" id="PTHR30627">
    <property type="entry name" value="PEPTIDOGLYCAN D,D-TRANSPEPTIDASE"/>
    <property type="match status" value="1"/>
</dbReference>
<dbReference type="InterPro" id="IPR050515">
    <property type="entry name" value="Beta-lactam/transpept"/>
</dbReference>
<dbReference type="Pfam" id="PF00905">
    <property type="entry name" value="Transpeptidase"/>
    <property type="match status" value="1"/>
</dbReference>
<keyword evidence="3" id="KW-0472">Membrane</keyword>
<dbReference type="RefSeq" id="WP_181536610.1">
    <property type="nucleotide sequence ID" value="NZ_JACDUU010000002.1"/>
</dbReference>
<accession>A0A7V9YYC4</accession>
<dbReference type="CDD" id="cd06575">
    <property type="entry name" value="PASTA_Pbp2x-like_2"/>
    <property type="match status" value="1"/>
</dbReference>
<gene>
    <name evidence="6" type="ORF">HNQ85_000977</name>
</gene>
<reference evidence="6 7" key="1">
    <citation type="submission" date="2020-07" db="EMBL/GenBank/DDBJ databases">
        <title>Genomic Encyclopedia of Type Strains, Phase IV (KMG-IV): sequencing the most valuable type-strain genomes for metagenomic binning, comparative biology and taxonomic classification.</title>
        <authorList>
            <person name="Goeker M."/>
        </authorList>
    </citation>
    <scope>NUCLEOTIDE SEQUENCE [LARGE SCALE GENOMIC DNA]</scope>
    <source>
        <strain evidence="6 7">DSM 25220</strain>
    </source>
</reference>
<dbReference type="PROSITE" id="PS51178">
    <property type="entry name" value="PASTA"/>
    <property type="match status" value="1"/>
</dbReference>
<dbReference type="GO" id="GO:0009252">
    <property type="term" value="P:peptidoglycan biosynthetic process"/>
    <property type="evidence" value="ECO:0007669"/>
    <property type="project" value="UniProtKB-UniPathway"/>
</dbReference>
<dbReference type="PANTHER" id="PTHR30627:SF26">
    <property type="entry name" value="PENICILLIN-BINDING PROTEIN 2B"/>
    <property type="match status" value="1"/>
</dbReference>
<feature type="region of interest" description="Disordered" evidence="4">
    <location>
        <begin position="723"/>
        <end position="743"/>
    </location>
</feature>
<dbReference type="Proteomes" id="UP000580891">
    <property type="component" value="Unassembled WGS sequence"/>
</dbReference>
<dbReference type="Gene3D" id="3.30.70.2110">
    <property type="match status" value="1"/>
</dbReference>
<dbReference type="SUPFAM" id="SSF54184">
    <property type="entry name" value="Penicillin-binding protein 2x (pbp-2x), c-terminal domain"/>
    <property type="match status" value="2"/>
</dbReference>
<feature type="domain" description="PASTA" evidence="5">
    <location>
        <begin position="655"/>
        <end position="714"/>
    </location>
</feature>
<evidence type="ECO:0000256" key="2">
    <source>
        <dbReference type="ARBA" id="ARBA00007171"/>
    </source>
</evidence>
<dbReference type="FunFam" id="3.40.710.10:FF:000026">
    <property type="entry name" value="Penicillin-binding protein 1"/>
    <property type="match status" value="1"/>
</dbReference>
<evidence type="ECO:0000313" key="7">
    <source>
        <dbReference type="Proteomes" id="UP000580891"/>
    </source>
</evidence>
<dbReference type="EMBL" id="JACDUU010000002">
    <property type="protein sequence ID" value="MBA2870707.1"/>
    <property type="molecule type" value="Genomic_DNA"/>
</dbReference>
<proteinExistence type="inferred from homology"/>
<dbReference type="InterPro" id="IPR036138">
    <property type="entry name" value="PBP_dimer_sf"/>
</dbReference>
<evidence type="ECO:0000313" key="6">
    <source>
        <dbReference type="EMBL" id="MBA2870707.1"/>
    </source>
</evidence>
<comment type="caution">
    <text evidence="6">The sequence shown here is derived from an EMBL/GenBank/DDBJ whole genome shotgun (WGS) entry which is preliminary data.</text>
</comment>
<evidence type="ECO:0000259" key="5">
    <source>
        <dbReference type="PROSITE" id="PS51178"/>
    </source>
</evidence>
<evidence type="ECO:0000256" key="3">
    <source>
        <dbReference type="ARBA" id="ARBA00023136"/>
    </source>
</evidence>
<sequence>MTQNKKHMNINKGAAGLFILFSLLFFILLARFVYLQATGVADGQVLAVEAEKRYKQQRVLEAKRGTIFDRNGEVIAEDTPSYTVVAVLDKTLTIDPKKPRHVVDPEMTAKKLAPLLKMKVSEVERILKKDAKQVEFGPKGRNISQQLKMKIEALHLPGIGFIRDTKRFYPNGTFASHVIGYAQKSDEEDGHTVGAMGLEKSLNDYLKEKDGYVTFKGDPQGLKLPDTKESVVPPDNGNNVYLTIDQKIQTFLEDAMNQVEKQYKPKKIIAIVANPKTGEILAMGSRPSFDPNKRNIHYYVNDAISYPYEPGSTMKIFTLAAAINEGVYNGNELYKSGAYKIGPNIIRDHNKVGWGIISFNEGVQRSSNVAFSILVREKLGEDRLLQYLHRFHFNQPTGIDLPDETIGNIVYRYPIEKLTTGFGQGTSVTPIQQIQAATAIANGGKMMKPYIVDRIVDPDTGKVVKRNEPKVVGQPITKETAEKVLDILETVVTSENGTGRPYQIEGYRVAGKTGTAQIPSPNGGYLTGYNNYIFSFLGMAPRENPRLLMYVAVQQPEISYTETGAAPVSMIFNSVMKSSLQYLNIQPSLETKKKLKSNKGIVLDQYVGLTVDEATKRLKEKGLTPVFIGKGQRIEAQMPFVGEEVIARERIILQTDEQATMPDVTGWSLRDIMKLAQLLQLQPSLKGHGYAVTQNIPPGANVKPGDYLIVELANPQQVEKRIAEIAQQKEENKKQTDENKPLD</sequence>
<keyword evidence="7" id="KW-1185">Reference proteome</keyword>
<dbReference type="Pfam" id="PF03793">
    <property type="entry name" value="PASTA"/>
    <property type="match status" value="2"/>
</dbReference>
<organism evidence="6 7">
    <name type="scientific">[Anoxybacillus] calidus</name>
    <dbReference type="NCBI Taxonomy" id="575178"/>
    <lineage>
        <taxon>Bacteria</taxon>
        <taxon>Bacillati</taxon>
        <taxon>Bacillota</taxon>
        <taxon>Bacilli</taxon>
        <taxon>Bacillales</taxon>
        <taxon>Anoxybacillaceae</taxon>
        <taxon>Paranoxybacillus</taxon>
    </lineage>
</organism>
<dbReference type="Gene3D" id="2.20.70.70">
    <property type="match status" value="1"/>
</dbReference>
<dbReference type="CDD" id="cd06576">
    <property type="entry name" value="PASTA_Pbp2x-like_1"/>
    <property type="match status" value="1"/>
</dbReference>
<dbReference type="AlphaFoldDB" id="A0A7V9YYC4"/>
<dbReference type="GO" id="GO:0005886">
    <property type="term" value="C:plasma membrane"/>
    <property type="evidence" value="ECO:0007669"/>
    <property type="project" value="TreeGrafter"/>
</dbReference>
<dbReference type="SMART" id="SM00740">
    <property type="entry name" value="PASTA"/>
    <property type="match status" value="2"/>
</dbReference>
<name>A0A7V9YYC4_9BACL</name>
<evidence type="ECO:0000256" key="1">
    <source>
        <dbReference type="ARBA" id="ARBA00004370"/>
    </source>
</evidence>
<dbReference type="UniPathway" id="UPA00219"/>
<dbReference type="InterPro" id="IPR005543">
    <property type="entry name" value="PASTA_dom"/>
</dbReference>
<dbReference type="GO" id="GO:0008658">
    <property type="term" value="F:penicillin binding"/>
    <property type="evidence" value="ECO:0007669"/>
    <property type="project" value="InterPro"/>
</dbReference>
<comment type="subcellular location">
    <subcellularLocation>
        <location evidence="1">Membrane</location>
    </subcellularLocation>
</comment>
<dbReference type="InterPro" id="IPR005311">
    <property type="entry name" value="PBP_dimer"/>
</dbReference>
<dbReference type="InterPro" id="IPR012338">
    <property type="entry name" value="Beta-lactam/transpept-like"/>
</dbReference>
<comment type="similarity">
    <text evidence="2">Belongs to the transpeptidase family.</text>
</comment>
<protein>
    <submittedName>
        <fullName evidence="6">Penicillin-binding protein 2B</fullName>
    </submittedName>
</protein>
<evidence type="ECO:0000256" key="4">
    <source>
        <dbReference type="SAM" id="MobiDB-lite"/>
    </source>
</evidence>
<dbReference type="GO" id="GO:0071555">
    <property type="term" value="P:cell wall organization"/>
    <property type="evidence" value="ECO:0007669"/>
    <property type="project" value="TreeGrafter"/>
</dbReference>